<reference evidence="2" key="1">
    <citation type="submission" date="2021-03" db="EMBL/GenBank/DDBJ databases">
        <title>Draft genome sequence of rust myrtle Austropuccinia psidii MF-1, a brazilian biotype.</title>
        <authorList>
            <person name="Quecine M.C."/>
            <person name="Pachon D.M.R."/>
            <person name="Bonatelli M.L."/>
            <person name="Correr F.H."/>
            <person name="Franceschini L.M."/>
            <person name="Leite T.F."/>
            <person name="Margarido G.R.A."/>
            <person name="Almeida C.A."/>
            <person name="Ferrarezi J.A."/>
            <person name="Labate C.A."/>
        </authorList>
    </citation>
    <scope>NUCLEOTIDE SEQUENCE</scope>
    <source>
        <strain evidence="2">MF-1</strain>
    </source>
</reference>
<comment type="caution">
    <text evidence="2">The sequence shown here is derived from an EMBL/GenBank/DDBJ whole genome shotgun (WGS) entry which is preliminary data.</text>
</comment>
<evidence type="ECO:0000313" key="3">
    <source>
        <dbReference type="Proteomes" id="UP000765509"/>
    </source>
</evidence>
<feature type="region of interest" description="Disordered" evidence="1">
    <location>
        <begin position="14"/>
        <end position="76"/>
    </location>
</feature>
<dbReference type="EMBL" id="AVOT02153448">
    <property type="protein sequence ID" value="MBW0593281.1"/>
    <property type="molecule type" value="Genomic_DNA"/>
</dbReference>
<dbReference type="AlphaFoldDB" id="A0A9Q3L6U8"/>
<gene>
    <name evidence="2" type="ORF">O181_132996</name>
</gene>
<proteinExistence type="predicted"/>
<feature type="compositionally biased region" description="Basic and acidic residues" evidence="1">
    <location>
        <begin position="26"/>
        <end position="35"/>
    </location>
</feature>
<keyword evidence="3" id="KW-1185">Reference proteome</keyword>
<protein>
    <submittedName>
        <fullName evidence="2">Uncharacterized protein</fullName>
    </submittedName>
</protein>
<accession>A0A9Q3L6U8</accession>
<evidence type="ECO:0000313" key="2">
    <source>
        <dbReference type="EMBL" id="MBW0593281.1"/>
    </source>
</evidence>
<organism evidence="2 3">
    <name type="scientific">Austropuccinia psidii MF-1</name>
    <dbReference type="NCBI Taxonomy" id="1389203"/>
    <lineage>
        <taxon>Eukaryota</taxon>
        <taxon>Fungi</taxon>
        <taxon>Dikarya</taxon>
        <taxon>Basidiomycota</taxon>
        <taxon>Pucciniomycotina</taxon>
        <taxon>Pucciniomycetes</taxon>
        <taxon>Pucciniales</taxon>
        <taxon>Sphaerophragmiaceae</taxon>
        <taxon>Austropuccinia</taxon>
    </lineage>
</organism>
<evidence type="ECO:0000256" key="1">
    <source>
        <dbReference type="SAM" id="MobiDB-lite"/>
    </source>
</evidence>
<dbReference type="Proteomes" id="UP000765509">
    <property type="component" value="Unassembled WGS sequence"/>
</dbReference>
<sequence>MQVLEMLIILEPELEDSMSNPRKKLHSESSNRHINEPVQTVPHSLQRKGLGNITPNPSRSNELLPNPQEIPSSSENSEILQWMEFKIIQNSNQTDKLME</sequence>
<feature type="compositionally biased region" description="Polar residues" evidence="1">
    <location>
        <begin position="53"/>
        <end position="76"/>
    </location>
</feature>
<name>A0A9Q3L6U8_9BASI</name>